<feature type="region of interest" description="Disordered" evidence="1">
    <location>
        <begin position="191"/>
        <end position="213"/>
    </location>
</feature>
<protein>
    <submittedName>
        <fullName evidence="2">Uncharacterized protein</fullName>
    </submittedName>
</protein>
<evidence type="ECO:0000313" key="2">
    <source>
        <dbReference type="EMBL" id="KAG6466724.1"/>
    </source>
</evidence>
<dbReference type="Proteomes" id="UP000734854">
    <property type="component" value="Unassembled WGS sequence"/>
</dbReference>
<feature type="compositionally biased region" description="Basic and acidic residues" evidence="1">
    <location>
        <begin position="368"/>
        <end position="427"/>
    </location>
</feature>
<dbReference type="EMBL" id="JACMSC010000127">
    <property type="protein sequence ID" value="KAG6466724.1"/>
    <property type="molecule type" value="Genomic_DNA"/>
</dbReference>
<evidence type="ECO:0000313" key="3">
    <source>
        <dbReference type="Proteomes" id="UP000734854"/>
    </source>
</evidence>
<reference evidence="2 3" key="1">
    <citation type="submission" date="2020-08" db="EMBL/GenBank/DDBJ databases">
        <title>Plant Genome Project.</title>
        <authorList>
            <person name="Zhang R.-G."/>
        </authorList>
    </citation>
    <scope>NUCLEOTIDE SEQUENCE [LARGE SCALE GENOMIC DNA]</scope>
    <source>
        <tissue evidence="2">Rhizome</tissue>
    </source>
</reference>
<accession>A0A8J5C1A2</accession>
<evidence type="ECO:0000256" key="1">
    <source>
        <dbReference type="SAM" id="MobiDB-lite"/>
    </source>
</evidence>
<feature type="compositionally biased region" description="Basic and acidic residues" evidence="1">
    <location>
        <begin position="12"/>
        <end position="28"/>
    </location>
</feature>
<gene>
    <name evidence="2" type="ORF">ZIOFF_075447</name>
</gene>
<dbReference type="PANTHER" id="PTHR34660">
    <property type="entry name" value="MYB-LIKE PROTEIN X"/>
    <property type="match status" value="1"/>
</dbReference>
<sequence>MSRCFPFSPTGYERKTNDHLDSQAEEKRKEKKRKKEKREGKDRYKEKKSQKETHKDYKKKDRKDRSSIRNGRPDKQSQSPDGNLLGENNHKPKQINHFKDFDWGIKDEQKVAANRKDDNFKFPAHKSIRSLAAATAMVKESVASHRTFPSSSEEINQSKFKVLDREIKDDSKTEENQKVRNFNIPVQKSVGTMDKKRSADHKAFPSSAVAPQRQIGSMERPADNFHNSTPKRNEGMVSKSEIQKEKNAMEKLVSMLISTRQRGNGGVSLLMENLDGSIHRRFKGSSPATSVEIDDCNNNKVAIISNNSVQRTINGMGHSANRLSVHKNVNSSFPVKIEDRANKDRMVARNDGMGGLVEKDANNGIQEGKSKNKEREACGKREEKYKNQDLDKKDKDKDKHKGKEKEKVKVKKDKEQKEPRDDRKKNQLDALRLKPLASQINNAKNNIIDENIKKRKEIEKNSIHNDTNFRPNKTQNTNFSTPLCEENGTLESSDIVFPRLKPEAIGNKLSLNAIDQEECIKNSITKTQSSSALSMYPVAAKTDMTKVGATPHPDCVYLDRLYTIPKVDGYPEYDDQEWVFSSCHDRKSNSKLQANANEVPQIQYMEPLLCVTNYSWHTQKPDDMLTPTRPGFCLHPNGISKSFRKERCFYLAGDIPRSAGATVRSELEPGSGRDWRPTRQPMLNPSTEGQLLHQPQATVGGLPLDQRFFDGRTYGHLPNQFRLSEGRMEASSVAGLQWDMNNGELLSARENLLCPIHLQMEKQV</sequence>
<feature type="compositionally biased region" description="Basic and acidic residues" evidence="1">
    <location>
        <begin position="193"/>
        <end position="203"/>
    </location>
</feature>
<feature type="region of interest" description="Disordered" evidence="1">
    <location>
        <begin position="662"/>
        <end position="684"/>
    </location>
</feature>
<feature type="region of interest" description="Disordered" evidence="1">
    <location>
        <begin position="219"/>
        <end position="238"/>
    </location>
</feature>
<feature type="compositionally biased region" description="Basic and acidic residues" evidence="1">
    <location>
        <begin position="665"/>
        <end position="677"/>
    </location>
</feature>
<comment type="caution">
    <text evidence="2">The sequence shown here is derived from an EMBL/GenBank/DDBJ whole genome shotgun (WGS) entry which is preliminary data.</text>
</comment>
<feature type="region of interest" description="Disordered" evidence="1">
    <location>
        <begin position="348"/>
        <end position="432"/>
    </location>
</feature>
<feature type="region of interest" description="Disordered" evidence="1">
    <location>
        <begin position="1"/>
        <end position="101"/>
    </location>
</feature>
<dbReference type="PANTHER" id="PTHR34660:SF3">
    <property type="entry name" value="RRM DOMAIN-CONTAINING PROTEIN"/>
    <property type="match status" value="1"/>
</dbReference>
<proteinExistence type="predicted"/>
<dbReference type="AlphaFoldDB" id="A0A8J5C1A2"/>
<keyword evidence="3" id="KW-1185">Reference proteome</keyword>
<feature type="compositionally biased region" description="Basic and acidic residues" evidence="1">
    <location>
        <begin position="37"/>
        <end position="75"/>
    </location>
</feature>
<name>A0A8J5C1A2_ZINOF</name>
<organism evidence="2 3">
    <name type="scientific">Zingiber officinale</name>
    <name type="common">Ginger</name>
    <name type="synonym">Amomum zingiber</name>
    <dbReference type="NCBI Taxonomy" id="94328"/>
    <lineage>
        <taxon>Eukaryota</taxon>
        <taxon>Viridiplantae</taxon>
        <taxon>Streptophyta</taxon>
        <taxon>Embryophyta</taxon>
        <taxon>Tracheophyta</taxon>
        <taxon>Spermatophyta</taxon>
        <taxon>Magnoliopsida</taxon>
        <taxon>Liliopsida</taxon>
        <taxon>Zingiberales</taxon>
        <taxon>Zingiberaceae</taxon>
        <taxon>Zingiber</taxon>
    </lineage>
</organism>